<dbReference type="FunFam" id="1.20.272.10:FF:000004">
    <property type="entry name" value="Replication factor C subunit 5"/>
    <property type="match status" value="1"/>
</dbReference>
<dbReference type="Gene3D" id="1.10.8.60">
    <property type="match status" value="1"/>
</dbReference>
<dbReference type="CDD" id="cd18140">
    <property type="entry name" value="HLD_clamp_RFC"/>
    <property type="match status" value="1"/>
</dbReference>
<dbReference type="Proteomes" id="UP000243081">
    <property type="component" value="Unassembled WGS sequence"/>
</dbReference>
<dbReference type="InterPro" id="IPR027417">
    <property type="entry name" value="P-loop_NTPase"/>
</dbReference>
<evidence type="ECO:0000313" key="8">
    <source>
        <dbReference type="EMBL" id="OAQ98717.1"/>
    </source>
</evidence>
<dbReference type="Gene3D" id="1.20.272.10">
    <property type="match status" value="1"/>
</dbReference>
<dbReference type="EMBL" id="LUKN01002671">
    <property type="protein sequence ID" value="OAQ98717.1"/>
    <property type="molecule type" value="Genomic_DNA"/>
</dbReference>
<dbReference type="Pfam" id="PF13177">
    <property type="entry name" value="DNA_pol3_delta2"/>
    <property type="match status" value="1"/>
</dbReference>
<feature type="domain" description="Replication factor C C-terminal" evidence="7">
    <location>
        <begin position="265"/>
        <end position="351"/>
    </location>
</feature>
<dbReference type="CDD" id="cd00009">
    <property type="entry name" value="AAA"/>
    <property type="match status" value="1"/>
</dbReference>
<keyword evidence="5" id="KW-0067">ATP-binding</keyword>
<proteinExistence type="inferred from homology"/>
<comment type="subcellular location">
    <subcellularLocation>
        <location evidence="1">Nucleus</location>
    </subcellularLocation>
</comment>
<dbReference type="SUPFAM" id="SSF52540">
    <property type="entry name" value="P-loop containing nucleoside triphosphate hydrolases"/>
    <property type="match status" value="1"/>
</dbReference>
<evidence type="ECO:0000256" key="2">
    <source>
        <dbReference type="ARBA" id="ARBA00005378"/>
    </source>
</evidence>
<sequence length="362" mass="39177">MSDFEDEMDVDSAPAQNNDVVFSAGASKGKRRRHPAMTSTILALARRIYGPSQVRQMVLELNASDDRGIDVVREQIKTFASTKQIFSMGGGGGGAKSSIAGYKLIILDEADAMTNTAQMALRRIMEKYTANTRFCIIANYAHKLSPALLSRCTRFRFSPLKEADIRQLVVKIVDEENVQIGAEAVDALVRLSKGDMRRALNVLQACHASSTFDSRSYYNFLFGPRAKTKQKGTPLRAPGAAKVPDSEIQRETITTETIYNCIAAPAPDAIQQIMATLLGTADVTSCLTTINSIKRLQGLALADVITALAEELAKLDVAPEVLITWLEGLAEIEHRVAGGGSEVLQTGAVVGVVRSGVELMSR</sequence>
<dbReference type="PANTHER" id="PTHR11669:SF9">
    <property type="entry name" value="REPLICATION FACTOR C SUBUNIT 5"/>
    <property type="match status" value="1"/>
</dbReference>
<name>A0A179I7T1_CORDF</name>
<evidence type="ECO:0000256" key="3">
    <source>
        <dbReference type="ARBA" id="ARBA00022705"/>
    </source>
</evidence>
<dbReference type="PANTHER" id="PTHR11669">
    <property type="entry name" value="REPLICATION FACTOR C / DNA POLYMERASE III GAMMA-TAU SUBUNIT"/>
    <property type="match status" value="1"/>
</dbReference>
<dbReference type="GO" id="GO:0031391">
    <property type="term" value="C:Elg1 RFC-like complex"/>
    <property type="evidence" value="ECO:0007669"/>
    <property type="project" value="TreeGrafter"/>
</dbReference>
<dbReference type="AlphaFoldDB" id="A0A179I7T1"/>
<comment type="similarity">
    <text evidence="2">Belongs to the activator 1 small subunits family.</text>
</comment>
<dbReference type="InterPro" id="IPR013748">
    <property type="entry name" value="Rep_factorC_C"/>
</dbReference>
<reference evidence="8 9" key="1">
    <citation type="submission" date="2016-03" db="EMBL/GenBank/DDBJ databases">
        <title>Fine-scale spatial genetic structure of a fungal parasite of coffee scale insects.</title>
        <authorList>
            <person name="Jackson D."/>
            <person name="Zemenick K.A."/>
            <person name="Malloure B."/>
            <person name="Quandt C.A."/>
            <person name="James T.Y."/>
        </authorList>
    </citation>
    <scope>NUCLEOTIDE SEQUENCE [LARGE SCALE GENOMIC DNA]</scope>
    <source>
        <strain evidence="8 9">UM487</strain>
    </source>
</reference>
<dbReference type="Gene3D" id="3.40.50.300">
    <property type="entry name" value="P-loop containing nucleotide triphosphate hydrolases"/>
    <property type="match status" value="1"/>
</dbReference>
<dbReference type="SUPFAM" id="SSF48019">
    <property type="entry name" value="post-AAA+ oligomerization domain-like"/>
    <property type="match status" value="1"/>
</dbReference>
<dbReference type="InterPro" id="IPR047854">
    <property type="entry name" value="RFC_lid"/>
</dbReference>
<gene>
    <name evidence="8" type="ORF">LLEC1_03305</name>
</gene>
<dbReference type="GO" id="GO:0003689">
    <property type="term" value="F:DNA clamp loader activity"/>
    <property type="evidence" value="ECO:0007669"/>
    <property type="project" value="TreeGrafter"/>
</dbReference>
<dbReference type="GO" id="GO:0031389">
    <property type="term" value="C:Rad17 RFC-like complex"/>
    <property type="evidence" value="ECO:0007669"/>
    <property type="project" value="TreeGrafter"/>
</dbReference>
<dbReference type="GO" id="GO:0031390">
    <property type="term" value="C:Ctf18 RFC-like complex"/>
    <property type="evidence" value="ECO:0007669"/>
    <property type="project" value="TreeGrafter"/>
</dbReference>
<dbReference type="OrthoDB" id="4199794at2759"/>
<evidence type="ECO:0000313" key="9">
    <source>
        <dbReference type="Proteomes" id="UP000243081"/>
    </source>
</evidence>
<evidence type="ECO:0000256" key="1">
    <source>
        <dbReference type="ARBA" id="ARBA00004123"/>
    </source>
</evidence>
<evidence type="ECO:0000256" key="5">
    <source>
        <dbReference type="ARBA" id="ARBA00022840"/>
    </source>
</evidence>
<evidence type="ECO:0000259" key="7">
    <source>
        <dbReference type="Pfam" id="PF08542"/>
    </source>
</evidence>
<dbReference type="InterPro" id="IPR008921">
    <property type="entry name" value="DNA_pol3_clamp-load_cplx_C"/>
</dbReference>
<dbReference type="GO" id="GO:0005524">
    <property type="term" value="F:ATP binding"/>
    <property type="evidence" value="ECO:0007669"/>
    <property type="project" value="UniProtKB-KW"/>
</dbReference>
<comment type="caution">
    <text evidence="8">The sequence shown here is derived from an EMBL/GenBank/DDBJ whole genome shotgun (WGS) entry which is preliminary data.</text>
</comment>
<keyword evidence="6" id="KW-0539">Nucleus</keyword>
<dbReference type="GO" id="GO:0006281">
    <property type="term" value="P:DNA repair"/>
    <property type="evidence" value="ECO:0007669"/>
    <property type="project" value="TreeGrafter"/>
</dbReference>
<dbReference type="OMA" id="AEDNLPW"/>
<accession>A0A179I7T1</accession>
<keyword evidence="3" id="KW-0235">DNA replication</keyword>
<evidence type="ECO:0000256" key="4">
    <source>
        <dbReference type="ARBA" id="ARBA00022741"/>
    </source>
</evidence>
<dbReference type="GO" id="GO:0006271">
    <property type="term" value="P:DNA strand elongation involved in DNA replication"/>
    <property type="evidence" value="ECO:0007669"/>
    <property type="project" value="UniProtKB-ARBA"/>
</dbReference>
<keyword evidence="9" id="KW-1185">Reference proteome</keyword>
<dbReference type="InterPro" id="IPR050238">
    <property type="entry name" value="DNA_Rep/Repair_Clamp_Loader"/>
</dbReference>
<dbReference type="GO" id="GO:0005663">
    <property type="term" value="C:DNA replication factor C complex"/>
    <property type="evidence" value="ECO:0007669"/>
    <property type="project" value="TreeGrafter"/>
</dbReference>
<keyword evidence="4" id="KW-0547">Nucleotide-binding</keyword>
<evidence type="ECO:0000256" key="6">
    <source>
        <dbReference type="ARBA" id="ARBA00023242"/>
    </source>
</evidence>
<dbReference type="Pfam" id="PF08542">
    <property type="entry name" value="Rep_fac_C"/>
    <property type="match status" value="1"/>
</dbReference>
<organism evidence="8 9">
    <name type="scientific">Cordyceps confragosa</name>
    <name type="common">Lecanicillium lecanii</name>
    <dbReference type="NCBI Taxonomy" id="2714763"/>
    <lineage>
        <taxon>Eukaryota</taxon>
        <taxon>Fungi</taxon>
        <taxon>Dikarya</taxon>
        <taxon>Ascomycota</taxon>
        <taxon>Pezizomycotina</taxon>
        <taxon>Sordariomycetes</taxon>
        <taxon>Hypocreomycetidae</taxon>
        <taxon>Hypocreales</taxon>
        <taxon>Cordycipitaceae</taxon>
        <taxon>Akanthomyces</taxon>
    </lineage>
</organism>
<protein>
    <recommendedName>
        <fullName evidence="7">Replication factor C C-terminal domain-containing protein</fullName>
    </recommendedName>
</protein>
<dbReference type="GO" id="GO:0003677">
    <property type="term" value="F:DNA binding"/>
    <property type="evidence" value="ECO:0007669"/>
    <property type="project" value="InterPro"/>
</dbReference>